<dbReference type="Proteomes" id="UP000053405">
    <property type="component" value="Unassembled WGS sequence"/>
</dbReference>
<evidence type="ECO:0000313" key="4">
    <source>
        <dbReference type="EMBL" id="GAC58769.1"/>
    </source>
</evidence>
<name>L7LCX3_9ACTN</name>
<dbReference type="STRING" id="1121927.GOHSU_48_00290"/>
<dbReference type="SUPFAM" id="SSF52540">
    <property type="entry name" value="P-loop containing nucleoside triphosphate hydrolases"/>
    <property type="match status" value="1"/>
</dbReference>
<dbReference type="PANTHER" id="PTHR42794">
    <property type="entry name" value="HEMIN IMPORT ATP-BINDING PROTEIN HMUV"/>
    <property type="match status" value="1"/>
</dbReference>
<dbReference type="eggNOG" id="COG1120">
    <property type="taxonomic scope" value="Bacteria"/>
</dbReference>
<protein>
    <submittedName>
        <fullName evidence="4">Putative ABC transporter ATP-binding protein</fullName>
    </submittedName>
</protein>
<dbReference type="CDD" id="cd03214">
    <property type="entry name" value="ABC_Iron-Siderophores_B12_Hemin"/>
    <property type="match status" value="1"/>
</dbReference>
<evidence type="ECO:0000313" key="5">
    <source>
        <dbReference type="Proteomes" id="UP000053405"/>
    </source>
</evidence>
<dbReference type="InterPro" id="IPR003593">
    <property type="entry name" value="AAA+_ATPase"/>
</dbReference>
<dbReference type="InterPro" id="IPR003439">
    <property type="entry name" value="ABC_transporter-like_ATP-bd"/>
</dbReference>
<dbReference type="GO" id="GO:0016887">
    <property type="term" value="F:ATP hydrolysis activity"/>
    <property type="evidence" value="ECO:0007669"/>
    <property type="project" value="InterPro"/>
</dbReference>
<reference evidence="4 5" key="1">
    <citation type="submission" date="2012-12" db="EMBL/GenBank/DDBJ databases">
        <title>Whole genome shotgun sequence of Gordonia hirsuta NBRC 16056.</title>
        <authorList>
            <person name="Isaki-Nakamura S."/>
            <person name="Hosoyama A."/>
            <person name="Tsuchikane K."/>
            <person name="Katsumata H."/>
            <person name="Baba S."/>
            <person name="Yamazaki S."/>
            <person name="Fujita N."/>
        </authorList>
    </citation>
    <scope>NUCLEOTIDE SEQUENCE [LARGE SCALE GENOMIC DNA]</scope>
    <source>
        <strain evidence="4 5">NBRC 16056</strain>
    </source>
</reference>
<gene>
    <name evidence="4" type="ORF">GOHSU_48_00290</name>
</gene>
<dbReference type="Pfam" id="PF00005">
    <property type="entry name" value="ABC_tran"/>
    <property type="match status" value="1"/>
</dbReference>
<dbReference type="Gene3D" id="3.40.50.300">
    <property type="entry name" value="P-loop containing nucleotide triphosphate hydrolases"/>
    <property type="match status" value="1"/>
</dbReference>
<sequence length="275" mass="29003">MNGAGMQLVDVAIGYPGRRRSPALVLAENLGATARPGRLTTLLGPNGSGKSTLLRTICGLQPPLSGRVMIDGVDGTEITPAQLAKSVAVVLTERVDAGFLSVREIVSLGRTPHLGVSARMTAADYAVVDWALEVTGTTALADRLGGELSDGQRQRVMTARALAQQPRLLVLDEPTSFLDVPSRVELLDLLSRLAREQDLAVLVSTHELELALRLADDVWLLPGPAGPEQPGSLIVGAPGQVASEIGAAFDRGRLRFDPQTLQFTVADHGGTDRIG</sequence>
<comment type="caution">
    <text evidence="4">The sequence shown here is derived from an EMBL/GenBank/DDBJ whole genome shotgun (WGS) entry which is preliminary data.</text>
</comment>
<proteinExistence type="predicted"/>
<evidence type="ECO:0000259" key="3">
    <source>
        <dbReference type="PROSITE" id="PS50893"/>
    </source>
</evidence>
<feature type="domain" description="ABC transporter" evidence="3">
    <location>
        <begin position="6"/>
        <end position="248"/>
    </location>
</feature>
<keyword evidence="1" id="KW-0547">Nucleotide-binding</keyword>
<dbReference type="InterPro" id="IPR027417">
    <property type="entry name" value="P-loop_NTPase"/>
</dbReference>
<evidence type="ECO:0000256" key="1">
    <source>
        <dbReference type="ARBA" id="ARBA00022741"/>
    </source>
</evidence>
<dbReference type="GO" id="GO:0005524">
    <property type="term" value="F:ATP binding"/>
    <property type="evidence" value="ECO:0007669"/>
    <property type="project" value="UniProtKB-KW"/>
</dbReference>
<dbReference type="AlphaFoldDB" id="L7LCX3"/>
<dbReference type="EMBL" id="BANT01000048">
    <property type="protein sequence ID" value="GAC58769.1"/>
    <property type="molecule type" value="Genomic_DNA"/>
</dbReference>
<dbReference type="PROSITE" id="PS50893">
    <property type="entry name" value="ABC_TRANSPORTER_2"/>
    <property type="match status" value="1"/>
</dbReference>
<evidence type="ECO:0000256" key="2">
    <source>
        <dbReference type="ARBA" id="ARBA00022840"/>
    </source>
</evidence>
<organism evidence="4 5">
    <name type="scientific">Gordonia hirsuta DSM 44140 = NBRC 16056</name>
    <dbReference type="NCBI Taxonomy" id="1121927"/>
    <lineage>
        <taxon>Bacteria</taxon>
        <taxon>Bacillati</taxon>
        <taxon>Actinomycetota</taxon>
        <taxon>Actinomycetes</taxon>
        <taxon>Mycobacteriales</taxon>
        <taxon>Gordoniaceae</taxon>
        <taxon>Gordonia</taxon>
    </lineage>
</organism>
<keyword evidence="5" id="KW-1185">Reference proteome</keyword>
<dbReference type="SMART" id="SM00382">
    <property type="entry name" value="AAA"/>
    <property type="match status" value="1"/>
</dbReference>
<accession>L7LCX3</accession>
<keyword evidence="2 4" id="KW-0067">ATP-binding</keyword>
<dbReference type="PANTHER" id="PTHR42794:SF2">
    <property type="entry name" value="ABC TRANSPORTER ATP-BINDING PROTEIN"/>
    <property type="match status" value="1"/>
</dbReference>